<dbReference type="Proteomes" id="UP001370490">
    <property type="component" value="Unassembled WGS sequence"/>
</dbReference>
<comment type="subunit">
    <text evidence="3 16">Monomer.</text>
</comment>
<dbReference type="PRINTS" id="PR00927">
    <property type="entry name" value="ADPTRNSLCASE"/>
</dbReference>
<evidence type="ECO:0000313" key="18">
    <source>
        <dbReference type="Proteomes" id="UP001370490"/>
    </source>
</evidence>
<feature type="transmembrane region" description="Helical" evidence="16">
    <location>
        <begin position="197"/>
        <end position="216"/>
    </location>
</feature>
<comment type="similarity">
    <text evidence="2 15">Belongs to the mitochondrial carrier (TC 2.A.29) family.</text>
</comment>
<comment type="caution">
    <text evidence="16">Lacks conserved residue(s) required for the propagation of feature annotation.</text>
</comment>
<evidence type="ECO:0000256" key="12">
    <source>
        <dbReference type="ARBA" id="ARBA00024143"/>
    </source>
</evidence>
<comment type="subcellular location">
    <subcellularLocation>
        <location evidence="16">Membrane</location>
        <topology evidence="16">Multi-pass membrane protein</topology>
    </subcellularLocation>
    <subcellularLocation>
        <location evidence="1">Mitochondrion inner membrane</location>
        <topology evidence="1">Multi-pass membrane protein</topology>
    </subcellularLocation>
</comment>
<keyword evidence="4 15" id="KW-0813">Transport</keyword>
<feature type="repeat" description="Solcar" evidence="14">
    <location>
        <begin position="234"/>
        <end position="320"/>
    </location>
</feature>
<dbReference type="PROSITE" id="PS50920">
    <property type="entry name" value="SOLCAR"/>
    <property type="match status" value="2"/>
</dbReference>
<dbReference type="InterPro" id="IPR023395">
    <property type="entry name" value="MCP_dom_sf"/>
</dbReference>
<protein>
    <recommendedName>
        <fullName evidence="16">ADP/ATP translocase</fullName>
    </recommendedName>
    <alternativeName>
        <fullName evidence="16">ADP,ATP carrier protein</fullName>
    </alternativeName>
</protein>
<evidence type="ECO:0000256" key="13">
    <source>
        <dbReference type="ARBA" id="ARBA00045250"/>
    </source>
</evidence>
<dbReference type="FunFam" id="1.50.40.10:FF:000393">
    <property type="entry name" value="Uncharacterized protein"/>
    <property type="match status" value="1"/>
</dbReference>
<evidence type="ECO:0000256" key="14">
    <source>
        <dbReference type="PROSITE-ProRule" id="PRU00282"/>
    </source>
</evidence>
<dbReference type="InterPro" id="IPR002067">
    <property type="entry name" value="MCP"/>
</dbReference>
<dbReference type="GO" id="GO:0140021">
    <property type="term" value="P:mitochondrial ADP transmembrane transport"/>
    <property type="evidence" value="ECO:0007669"/>
    <property type="project" value="InterPro"/>
</dbReference>
<feature type="transmembrane region" description="Helical" evidence="16">
    <location>
        <begin position="236"/>
        <end position="257"/>
    </location>
</feature>
<dbReference type="Gene3D" id="1.50.40.10">
    <property type="entry name" value="Mitochondrial carrier domain"/>
    <property type="match status" value="1"/>
</dbReference>
<dbReference type="GO" id="GO:0005743">
    <property type="term" value="C:mitochondrial inner membrane"/>
    <property type="evidence" value="ECO:0007669"/>
    <property type="project" value="UniProtKB-SubCell"/>
</dbReference>
<keyword evidence="7" id="KW-0677">Repeat</keyword>
<sequence length="331" mass="35733">MAEQHQYPSVLKKAAGQLHLSPSQHCGRFQAPALYQRKFSYGNYTNAAFQYPMAQTCHATPNMSLVAANPSPVFVAAPKEKGFASFAIDFLMGGVSAAVSKTAAAPIERALNFAFKDYFKRMFAFKKDKDGYWVWFAGNLASGGLAGASSLLFVYSLDYARTRLANDAKAAKKGGERQFNGLIDVYRKTLQSDGIAGLYRGFNISCVGIIVYRGLYFGMYDSLKPVILTGDLQDSFFASFALGWLITNGAGLASYPIDTVRRRMMMTSGQAVKYNSSLDCFAQILKNEGAKSLFKGAGANILRAVAGAGVLAGYDKLQLLVLGKKYGSGGA</sequence>
<evidence type="ECO:0000256" key="8">
    <source>
        <dbReference type="ARBA" id="ARBA00022946"/>
    </source>
</evidence>
<comment type="catalytic activity">
    <reaction evidence="12">
        <text>ADP(in) + ATP(out) = ADP(out) + ATP(in)</text>
        <dbReference type="Rhea" id="RHEA:34999"/>
        <dbReference type="ChEBI" id="CHEBI:30616"/>
        <dbReference type="ChEBI" id="CHEBI:456216"/>
    </reaction>
    <physiologicalReaction direction="left-to-right" evidence="12">
        <dbReference type="Rhea" id="RHEA:35000"/>
    </physiologicalReaction>
</comment>
<dbReference type="GO" id="GO:0005471">
    <property type="term" value="F:ATP:ADP antiporter activity"/>
    <property type="evidence" value="ECO:0007669"/>
    <property type="project" value="UniProtKB-UniRule"/>
</dbReference>
<feature type="repeat" description="Solcar" evidence="14">
    <location>
        <begin position="134"/>
        <end position="226"/>
    </location>
</feature>
<keyword evidence="18" id="KW-1185">Reference proteome</keyword>
<feature type="transmembrane region" description="Helical" evidence="16">
    <location>
        <begin position="132"/>
        <end position="155"/>
    </location>
</feature>
<dbReference type="PANTHER" id="PTHR45635:SF47">
    <property type="entry name" value="ADP,ATP CARRIER PROTEIN, MITOCHONDRIAL"/>
    <property type="match status" value="1"/>
</dbReference>
<dbReference type="EMBL" id="JBAMMX010000015">
    <property type="protein sequence ID" value="KAK6925650.1"/>
    <property type="molecule type" value="Genomic_DNA"/>
</dbReference>
<dbReference type="SUPFAM" id="SSF103506">
    <property type="entry name" value="Mitochondrial carrier"/>
    <property type="match status" value="1"/>
</dbReference>
<dbReference type="PANTHER" id="PTHR45635">
    <property type="entry name" value="ADP,ATP CARRIER PROTEIN 1-RELATED-RELATED"/>
    <property type="match status" value="1"/>
</dbReference>
<evidence type="ECO:0000256" key="16">
    <source>
        <dbReference type="RuleBase" id="RU368008"/>
    </source>
</evidence>
<gene>
    <name evidence="17" type="ORF">RJ641_007369</name>
</gene>
<dbReference type="InterPro" id="IPR002113">
    <property type="entry name" value="ADT_euk_type"/>
</dbReference>
<keyword evidence="10" id="KW-0496">Mitochondrion</keyword>
<evidence type="ECO:0000256" key="2">
    <source>
        <dbReference type="ARBA" id="ARBA00006375"/>
    </source>
</evidence>
<keyword evidence="5" id="KW-0050">Antiport</keyword>
<organism evidence="17 18">
    <name type="scientific">Dillenia turbinata</name>
    <dbReference type="NCBI Taxonomy" id="194707"/>
    <lineage>
        <taxon>Eukaryota</taxon>
        <taxon>Viridiplantae</taxon>
        <taxon>Streptophyta</taxon>
        <taxon>Embryophyta</taxon>
        <taxon>Tracheophyta</taxon>
        <taxon>Spermatophyta</taxon>
        <taxon>Magnoliopsida</taxon>
        <taxon>eudicotyledons</taxon>
        <taxon>Gunneridae</taxon>
        <taxon>Pentapetalae</taxon>
        <taxon>Dilleniales</taxon>
        <taxon>Dilleniaceae</taxon>
        <taxon>Dillenia</taxon>
    </lineage>
</organism>
<evidence type="ECO:0000256" key="15">
    <source>
        <dbReference type="RuleBase" id="RU000488"/>
    </source>
</evidence>
<comment type="function">
    <text evidence="16">Catalyzes the exchange of ADP and ATP across the membrane.</text>
</comment>
<evidence type="ECO:0000256" key="1">
    <source>
        <dbReference type="ARBA" id="ARBA00004448"/>
    </source>
</evidence>
<keyword evidence="6 14" id="KW-0812">Transmembrane</keyword>
<dbReference type="InterPro" id="IPR018108">
    <property type="entry name" value="MCP_transmembrane"/>
</dbReference>
<dbReference type="PRINTS" id="PR00926">
    <property type="entry name" value="MITOCARRIER"/>
</dbReference>
<evidence type="ECO:0000256" key="4">
    <source>
        <dbReference type="ARBA" id="ARBA00022448"/>
    </source>
</evidence>
<comment type="caution">
    <text evidence="17">The sequence shown here is derived from an EMBL/GenBank/DDBJ whole genome shotgun (WGS) entry which is preliminary data.</text>
</comment>
<evidence type="ECO:0000313" key="17">
    <source>
        <dbReference type="EMBL" id="KAK6925650.1"/>
    </source>
</evidence>
<evidence type="ECO:0000256" key="11">
    <source>
        <dbReference type="ARBA" id="ARBA00023136"/>
    </source>
</evidence>
<evidence type="ECO:0000256" key="10">
    <source>
        <dbReference type="ARBA" id="ARBA00023128"/>
    </source>
</evidence>
<keyword evidence="11 14" id="KW-0472">Membrane</keyword>
<dbReference type="AlphaFoldDB" id="A0AAN8Z7V2"/>
<evidence type="ECO:0000256" key="9">
    <source>
        <dbReference type="ARBA" id="ARBA00022989"/>
    </source>
</evidence>
<evidence type="ECO:0000256" key="5">
    <source>
        <dbReference type="ARBA" id="ARBA00022449"/>
    </source>
</evidence>
<reference evidence="17 18" key="1">
    <citation type="submission" date="2023-12" db="EMBL/GenBank/DDBJ databases">
        <title>A high-quality genome assembly for Dillenia turbinata (Dilleniales).</title>
        <authorList>
            <person name="Chanderbali A."/>
        </authorList>
    </citation>
    <scope>NUCLEOTIDE SEQUENCE [LARGE SCALE GENOMIC DNA]</scope>
    <source>
        <strain evidence="17">LSX21</strain>
        <tissue evidence="17">Leaf</tissue>
    </source>
</reference>
<evidence type="ECO:0000256" key="7">
    <source>
        <dbReference type="ARBA" id="ARBA00022737"/>
    </source>
</evidence>
<comment type="function">
    <text evidence="13">ADP:ATP antiporter that mediates import of ADP into the mitochondrial matrix for ATP synthesis, and export of ATP out to fuel the cell. Cycles between the cytoplasmic-open state (c-state) and the matrix-open state (m-state): operates by the alternating access mechanism with a single substrate-binding site intermittently exposed to either the cytosolic (c-state) or matrix (m-state) side of the inner mitochondrial membrane.</text>
</comment>
<keyword evidence="8" id="KW-0809">Transit peptide</keyword>
<accession>A0AAN8Z7V2</accession>
<name>A0AAN8Z7V2_9MAGN</name>
<keyword evidence="9 16" id="KW-1133">Transmembrane helix</keyword>
<evidence type="ECO:0000256" key="6">
    <source>
        <dbReference type="ARBA" id="ARBA00022692"/>
    </source>
</evidence>
<proteinExistence type="inferred from homology"/>
<dbReference type="Pfam" id="PF00153">
    <property type="entry name" value="Mito_carr"/>
    <property type="match status" value="2"/>
</dbReference>
<dbReference type="GO" id="GO:1990544">
    <property type="term" value="P:mitochondrial ATP transmembrane transport"/>
    <property type="evidence" value="ECO:0007669"/>
    <property type="project" value="InterPro"/>
</dbReference>
<evidence type="ECO:0000256" key="3">
    <source>
        <dbReference type="ARBA" id="ARBA00011245"/>
    </source>
</evidence>